<evidence type="ECO:0000313" key="2">
    <source>
        <dbReference type="EMBL" id="ELA41365.1"/>
    </source>
</evidence>
<dbReference type="VEuPathDB" id="MicrosporidiaDB:VICG_01606"/>
<accession>L2GLI2</accession>
<reference evidence="3" key="1">
    <citation type="submission" date="2011-05" db="EMBL/GenBank/DDBJ databases">
        <title>The genome sequence of Vittaforma corneae strain ATCC 50505.</title>
        <authorList>
            <consortium name="The Broad Institute Genome Sequencing Platform"/>
            <person name="Cuomo C."/>
            <person name="Didier E."/>
            <person name="Bowers L."/>
            <person name="Young S.K."/>
            <person name="Zeng Q."/>
            <person name="Gargeya S."/>
            <person name="Fitzgerald M."/>
            <person name="Haas B."/>
            <person name="Abouelleil A."/>
            <person name="Alvarado L."/>
            <person name="Arachchi H.M."/>
            <person name="Berlin A."/>
            <person name="Chapman S.B."/>
            <person name="Gearin G."/>
            <person name="Goldberg J."/>
            <person name="Griggs A."/>
            <person name="Gujja S."/>
            <person name="Hansen M."/>
            <person name="Heiman D."/>
            <person name="Howarth C."/>
            <person name="Larimer J."/>
            <person name="Lui A."/>
            <person name="MacDonald P.J.P."/>
            <person name="McCowen C."/>
            <person name="Montmayeur A."/>
            <person name="Murphy C."/>
            <person name="Neiman D."/>
            <person name="Pearson M."/>
            <person name="Priest M."/>
            <person name="Roberts A."/>
            <person name="Saif S."/>
            <person name="Shea T."/>
            <person name="Sisk P."/>
            <person name="Stolte C."/>
            <person name="Sykes S."/>
            <person name="Wortman J."/>
            <person name="Nusbaum C."/>
            <person name="Birren B."/>
        </authorList>
    </citation>
    <scope>NUCLEOTIDE SEQUENCE [LARGE SCALE GENOMIC DNA]</scope>
    <source>
        <strain evidence="3">ATCC 50505</strain>
    </source>
</reference>
<organism evidence="2 3">
    <name type="scientific">Vittaforma corneae (strain ATCC 50505)</name>
    <name type="common">Microsporidian parasite</name>
    <name type="synonym">Nosema corneum</name>
    <dbReference type="NCBI Taxonomy" id="993615"/>
    <lineage>
        <taxon>Eukaryota</taxon>
        <taxon>Fungi</taxon>
        <taxon>Fungi incertae sedis</taxon>
        <taxon>Microsporidia</taxon>
        <taxon>Nosematidae</taxon>
        <taxon>Vittaforma</taxon>
    </lineage>
</organism>
<proteinExistence type="predicted"/>
<dbReference type="InParanoid" id="L2GLI2"/>
<dbReference type="OMA" id="LXSKSEG"/>
<dbReference type="STRING" id="993615.L2GLI2"/>
<sequence length="105" mass="12314">MIQSFGHINPVPQCKELIDLTLSKTNRKTPTVIHPGYEIPRIRNFYIRKVKHSAEEFKSKLEEIVSQFPVLEDIHPFYSDLLSVLYSRDHYKIALGPSQRYKIKS</sequence>
<dbReference type="OrthoDB" id="415015at2759"/>
<dbReference type="Proteomes" id="UP000011082">
    <property type="component" value="Unassembled WGS sequence"/>
</dbReference>
<evidence type="ECO:0000313" key="3">
    <source>
        <dbReference type="Proteomes" id="UP000011082"/>
    </source>
</evidence>
<protein>
    <recommendedName>
        <fullName evidence="1">NOG1 N-terminal helical domain-containing protein</fullName>
    </recommendedName>
</protein>
<dbReference type="AlphaFoldDB" id="L2GLI2"/>
<dbReference type="EMBL" id="JH370145">
    <property type="protein sequence ID" value="ELA41365.1"/>
    <property type="molecule type" value="Genomic_DNA"/>
</dbReference>
<gene>
    <name evidence="2" type="ORF">VICG_01606</name>
</gene>
<dbReference type="Pfam" id="PF17835">
    <property type="entry name" value="NOG1_N"/>
    <property type="match status" value="1"/>
</dbReference>
<feature type="domain" description="NOG1 N-terminal helical" evidence="1">
    <location>
        <begin position="5"/>
        <end position="97"/>
    </location>
</feature>
<dbReference type="HOGENOM" id="CLU_177209_0_0_1"/>
<evidence type="ECO:0000259" key="1">
    <source>
        <dbReference type="Pfam" id="PF17835"/>
    </source>
</evidence>
<keyword evidence="3" id="KW-1185">Reference proteome</keyword>
<dbReference type="RefSeq" id="XP_007605051.1">
    <property type="nucleotide sequence ID" value="XM_007604989.1"/>
</dbReference>
<name>L2GLI2_VITCO</name>
<dbReference type="PANTHER" id="PTHR45759">
    <property type="entry name" value="NUCLEOLAR GTP-BINDING PROTEIN 1"/>
    <property type="match status" value="1"/>
</dbReference>
<dbReference type="InterPro" id="IPR041623">
    <property type="entry name" value="NOG1_N"/>
</dbReference>
<dbReference type="Gene3D" id="1.20.120.1190">
    <property type="match status" value="1"/>
</dbReference>
<dbReference type="GeneID" id="19882316"/>